<evidence type="ECO:0000313" key="3">
    <source>
        <dbReference type="EMBL" id="KAH8022592.1"/>
    </source>
</evidence>
<name>A0A9J6DL72_RHIMP</name>
<reference evidence="3" key="2">
    <citation type="submission" date="2021-09" db="EMBL/GenBank/DDBJ databases">
        <authorList>
            <person name="Jia N."/>
            <person name="Wang J."/>
            <person name="Shi W."/>
            <person name="Du L."/>
            <person name="Sun Y."/>
            <person name="Zhan W."/>
            <person name="Jiang J."/>
            <person name="Wang Q."/>
            <person name="Zhang B."/>
            <person name="Ji P."/>
            <person name="Sakyi L.B."/>
            <person name="Cui X."/>
            <person name="Yuan T."/>
            <person name="Jiang B."/>
            <person name="Yang W."/>
            <person name="Lam T.T.-Y."/>
            <person name="Chang Q."/>
            <person name="Ding S."/>
            <person name="Wang X."/>
            <person name="Zhu J."/>
            <person name="Ruan X."/>
            <person name="Zhao L."/>
            <person name="Wei J."/>
            <person name="Que T."/>
            <person name="Du C."/>
            <person name="Cheng J."/>
            <person name="Dai P."/>
            <person name="Han X."/>
            <person name="Huang E."/>
            <person name="Gao Y."/>
            <person name="Liu J."/>
            <person name="Shao H."/>
            <person name="Ye R."/>
            <person name="Li L."/>
            <person name="Wei W."/>
            <person name="Wang X."/>
            <person name="Wang C."/>
            <person name="Huo Q."/>
            <person name="Li W."/>
            <person name="Guo W."/>
            <person name="Chen H."/>
            <person name="Chen S."/>
            <person name="Zhou L."/>
            <person name="Zhou L."/>
            <person name="Ni X."/>
            <person name="Tian J."/>
            <person name="Zhou Y."/>
            <person name="Sheng Y."/>
            <person name="Liu T."/>
            <person name="Pan Y."/>
            <person name="Xia L."/>
            <person name="Li J."/>
            <person name="Zhao F."/>
            <person name="Cao W."/>
        </authorList>
    </citation>
    <scope>NUCLEOTIDE SEQUENCE</scope>
    <source>
        <strain evidence="3">Rmic-2018</strain>
        <tissue evidence="3">Larvae</tissue>
    </source>
</reference>
<feature type="region of interest" description="Disordered" evidence="2">
    <location>
        <begin position="1011"/>
        <end position="1042"/>
    </location>
</feature>
<feature type="compositionally biased region" description="Basic and acidic residues" evidence="2">
    <location>
        <begin position="429"/>
        <end position="450"/>
    </location>
</feature>
<dbReference type="EMBL" id="JABSTU010000008">
    <property type="protein sequence ID" value="KAH8022592.1"/>
    <property type="molecule type" value="Genomic_DNA"/>
</dbReference>
<dbReference type="Proteomes" id="UP000821866">
    <property type="component" value="Chromosome 6"/>
</dbReference>
<feature type="coiled-coil region" evidence="1">
    <location>
        <begin position="139"/>
        <end position="337"/>
    </location>
</feature>
<feature type="region of interest" description="Disordered" evidence="2">
    <location>
        <begin position="768"/>
        <end position="814"/>
    </location>
</feature>
<evidence type="ECO:0000256" key="1">
    <source>
        <dbReference type="SAM" id="Coils"/>
    </source>
</evidence>
<feature type="compositionally biased region" description="Low complexity" evidence="2">
    <location>
        <begin position="600"/>
        <end position="609"/>
    </location>
</feature>
<organism evidence="3 4">
    <name type="scientific">Rhipicephalus microplus</name>
    <name type="common">Cattle tick</name>
    <name type="synonym">Boophilus microplus</name>
    <dbReference type="NCBI Taxonomy" id="6941"/>
    <lineage>
        <taxon>Eukaryota</taxon>
        <taxon>Metazoa</taxon>
        <taxon>Ecdysozoa</taxon>
        <taxon>Arthropoda</taxon>
        <taxon>Chelicerata</taxon>
        <taxon>Arachnida</taxon>
        <taxon>Acari</taxon>
        <taxon>Parasitiformes</taxon>
        <taxon>Ixodida</taxon>
        <taxon>Ixodoidea</taxon>
        <taxon>Ixodidae</taxon>
        <taxon>Rhipicephalinae</taxon>
        <taxon>Rhipicephalus</taxon>
        <taxon>Boophilus</taxon>
    </lineage>
</organism>
<dbReference type="VEuPathDB" id="VectorBase:LOC119172314"/>
<sequence length="1042" mass="117010">MLETKLSEKNAFCSALQEQVSEVEAKLRDSKKQEETLEHANASLDSFVTECKHKLQASESRLGEASKRICSLQEQVSFFQEAVMRVNLEKECLHSSLASAETALRSLETTYRASTSSVEETRLKLQESLHRQKQLSSLVQQHQEECKSLKMVLADMSEKLSCREKELASAAVVRGNMASQIKELEDEHARLRHENQALEDHIGDLEVKLTSQLELHKKTEEDYYKCINDRDSHKEALKQRIEELTAELAGKAKLQAQLEELQSELEECKTSAAANDVLSEEREHLELELASGQRELRSVTEERDELNRKVEMLEKENEALKLELKSENEECTRKMQAAFASIAAATGKKNEEMKKKIEEMGKSSLVAKKEADMWKDKFHHQQALRERREQLLKQHISEMKEMIKQSTENVEALKAQTEEQSVQLAATTQERDRLESELAATKQERDRLAQEKRSLNAQLSYCDAKLRENAKQAEKAQDKLANQSLYLTPSLETVWSQRRLSERNSQSSVTSEDFKESRFSCDEEQDMCSETTLVDLSKLPGDPTRRYSELYRRNSMVPLHLKSVYPVETQQFPIPATPAALLSSPTRLEDASKRKRDTRSTSSDDSSSKSSFWTSVIALRGAQPKEQSRVRSEWTGEWGASVLGVGVSQGRLEHTFPGESPSRGDRFWEPLRADALHMRSCLNFHQSPIFRPDPLDFPRFAFGMAYARPRLRVVTARLAMEYRVDGTDIDATELGNGEWETVLRLRNKYRPATADNCLQRPASLIGQLEISGSDGRRTVGESQDGTPTPSRPSPPPAPPRHLRRTPLPQLPRGDFNVVVRPRGGLDVTKQTPRMLLTAISSTTAVSLQEALAQDQLRLHPTNNTFTLSTPVEARARAYAELTSISLGASRTDVTAYLAPPDDAVRCIIHMAYNDEPHREILEGLVPYNPDLPIIDARPFGKKRSLLIALALCPKLSAFGRASTHVSPIDRKWKRATTSAASGTAKTFVRPQQAEDVIIAAISMFQQSLQPAHRNATSAGTGTTPGTLNASTATPAGRHTRPN</sequence>
<dbReference type="AlphaFoldDB" id="A0A9J6DL72"/>
<feature type="region of interest" description="Disordered" evidence="2">
    <location>
        <begin position="427"/>
        <end position="450"/>
    </location>
</feature>
<evidence type="ECO:0000313" key="4">
    <source>
        <dbReference type="Proteomes" id="UP000821866"/>
    </source>
</evidence>
<protein>
    <submittedName>
        <fullName evidence="3">Uncharacterized protein</fullName>
    </submittedName>
</protein>
<comment type="caution">
    <text evidence="3">The sequence shown here is derived from an EMBL/GenBank/DDBJ whole genome shotgun (WGS) entry which is preliminary data.</text>
</comment>
<keyword evidence="1" id="KW-0175">Coiled coil</keyword>
<feature type="region of interest" description="Disordered" evidence="2">
    <location>
        <begin position="576"/>
        <end position="609"/>
    </location>
</feature>
<feature type="compositionally biased region" description="Pro residues" evidence="2">
    <location>
        <begin position="789"/>
        <end position="799"/>
    </location>
</feature>
<dbReference type="PANTHER" id="PTHR45615:SF80">
    <property type="entry name" value="GRIP DOMAIN-CONTAINING PROTEIN"/>
    <property type="match status" value="1"/>
</dbReference>
<keyword evidence="4" id="KW-1185">Reference proteome</keyword>
<dbReference type="PANTHER" id="PTHR45615">
    <property type="entry name" value="MYOSIN HEAVY CHAIN, NON-MUSCLE"/>
    <property type="match status" value="1"/>
</dbReference>
<proteinExistence type="predicted"/>
<feature type="coiled-coil region" evidence="1">
    <location>
        <begin position="13"/>
        <end position="40"/>
    </location>
</feature>
<accession>A0A9J6DL72</accession>
<reference evidence="3" key="1">
    <citation type="journal article" date="2020" name="Cell">
        <title>Large-Scale Comparative Analyses of Tick Genomes Elucidate Their Genetic Diversity and Vector Capacities.</title>
        <authorList>
            <consortium name="Tick Genome and Microbiome Consortium (TIGMIC)"/>
            <person name="Jia N."/>
            <person name="Wang J."/>
            <person name="Shi W."/>
            <person name="Du L."/>
            <person name="Sun Y."/>
            <person name="Zhan W."/>
            <person name="Jiang J.F."/>
            <person name="Wang Q."/>
            <person name="Zhang B."/>
            <person name="Ji P."/>
            <person name="Bell-Sakyi L."/>
            <person name="Cui X.M."/>
            <person name="Yuan T.T."/>
            <person name="Jiang B.G."/>
            <person name="Yang W.F."/>
            <person name="Lam T.T."/>
            <person name="Chang Q.C."/>
            <person name="Ding S.J."/>
            <person name="Wang X.J."/>
            <person name="Zhu J.G."/>
            <person name="Ruan X.D."/>
            <person name="Zhao L."/>
            <person name="Wei J.T."/>
            <person name="Ye R.Z."/>
            <person name="Que T.C."/>
            <person name="Du C.H."/>
            <person name="Zhou Y.H."/>
            <person name="Cheng J.X."/>
            <person name="Dai P.F."/>
            <person name="Guo W.B."/>
            <person name="Han X.H."/>
            <person name="Huang E.J."/>
            <person name="Li L.F."/>
            <person name="Wei W."/>
            <person name="Gao Y.C."/>
            <person name="Liu J.Z."/>
            <person name="Shao H.Z."/>
            <person name="Wang X."/>
            <person name="Wang C.C."/>
            <person name="Yang T.C."/>
            <person name="Huo Q.B."/>
            <person name="Li W."/>
            <person name="Chen H.Y."/>
            <person name="Chen S.E."/>
            <person name="Zhou L.G."/>
            <person name="Ni X.B."/>
            <person name="Tian J.H."/>
            <person name="Sheng Y."/>
            <person name="Liu T."/>
            <person name="Pan Y.S."/>
            <person name="Xia L.Y."/>
            <person name="Li J."/>
            <person name="Zhao F."/>
            <person name="Cao W.C."/>
        </authorList>
    </citation>
    <scope>NUCLEOTIDE SEQUENCE</scope>
    <source>
        <strain evidence="3">Rmic-2018</strain>
    </source>
</reference>
<gene>
    <name evidence="3" type="ORF">HPB51_000892</name>
</gene>
<evidence type="ECO:0000256" key="2">
    <source>
        <dbReference type="SAM" id="MobiDB-lite"/>
    </source>
</evidence>